<dbReference type="Proteomes" id="UP000232673">
    <property type="component" value="Unassembled WGS sequence"/>
</dbReference>
<proteinExistence type="predicted"/>
<gene>
    <name evidence="1" type="ORF">APR41_10630</name>
</gene>
<protein>
    <submittedName>
        <fullName evidence="1">Uncharacterized protein</fullName>
    </submittedName>
</protein>
<dbReference type="AlphaFoldDB" id="A0A2N0TNC7"/>
<reference evidence="1 2" key="1">
    <citation type="submission" date="2015-10" db="EMBL/GenBank/DDBJ databases">
        <title>Draft genome sequence of Salegentibacter salinarum KCTC 12975.</title>
        <authorList>
            <person name="Lin W."/>
            <person name="Zheng Q."/>
        </authorList>
    </citation>
    <scope>NUCLEOTIDE SEQUENCE [LARGE SCALE GENOMIC DNA]</scope>
    <source>
        <strain evidence="1 2">KCTC 12975</strain>
    </source>
</reference>
<dbReference type="EMBL" id="LKTS01000047">
    <property type="protein sequence ID" value="PKD16234.1"/>
    <property type="molecule type" value="Genomic_DNA"/>
</dbReference>
<evidence type="ECO:0000313" key="2">
    <source>
        <dbReference type="Proteomes" id="UP000232673"/>
    </source>
</evidence>
<sequence>MTTKKTFLKKLFKSLYNQKKAIKSDLDKHILEARDQDYLDELQLKCKKEVLKMDRYLRDNTNPKYGQICTKIEGRFFHHLQESLKLLTDGSLRNTLLSHKYKSQILREKLLLVNKYLI</sequence>
<accession>A0A2N0TNC7</accession>
<keyword evidence="2" id="KW-1185">Reference proteome</keyword>
<organism evidence="1 2">
    <name type="scientific">Salegentibacter salinarum</name>
    <dbReference type="NCBI Taxonomy" id="447422"/>
    <lineage>
        <taxon>Bacteria</taxon>
        <taxon>Pseudomonadati</taxon>
        <taxon>Bacteroidota</taxon>
        <taxon>Flavobacteriia</taxon>
        <taxon>Flavobacteriales</taxon>
        <taxon>Flavobacteriaceae</taxon>
        <taxon>Salegentibacter</taxon>
    </lineage>
</organism>
<evidence type="ECO:0000313" key="1">
    <source>
        <dbReference type="EMBL" id="PKD16234.1"/>
    </source>
</evidence>
<name>A0A2N0TNC7_9FLAO</name>
<comment type="caution">
    <text evidence="1">The sequence shown here is derived from an EMBL/GenBank/DDBJ whole genome shotgun (WGS) entry which is preliminary data.</text>
</comment>